<dbReference type="EMBL" id="JANPWB010000014">
    <property type="protein sequence ID" value="KAJ1101203.1"/>
    <property type="molecule type" value="Genomic_DNA"/>
</dbReference>
<feature type="compositionally biased region" description="Low complexity" evidence="1">
    <location>
        <begin position="1"/>
        <end position="15"/>
    </location>
</feature>
<sequence>MLRPRPSQRMSRMPSINELPQQQHAPPKQPGLRPTLERISTYWQNQKSDNTKSKSVEFMALYALLQQQSRTVPEMVSSGVEAADIADKRLAFFLIVRLEV</sequence>
<accession>A0AAV7MJD4</accession>
<evidence type="ECO:0000256" key="1">
    <source>
        <dbReference type="SAM" id="MobiDB-lite"/>
    </source>
</evidence>
<dbReference type="Proteomes" id="UP001066276">
    <property type="component" value="Chromosome 10"/>
</dbReference>
<evidence type="ECO:0000313" key="2">
    <source>
        <dbReference type="EMBL" id="KAJ1101203.1"/>
    </source>
</evidence>
<gene>
    <name evidence="2" type="ORF">NDU88_006275</name>
</gene>
<proteinExistence type="predicted"/>
<dbReference type="AlphaFoldDB" id="A0AAV7MJD4"/>
<comment type="caution">
    <text evidence="2">The sequence shown here is derived from an EMBL/GenBank/DDBJ whole genome shotgun (WGS) entry which is preliminary data.</text>
</comment>
<reference evidence="2" key="1">
    <citation type="journal article" date="2022" name="bioRxiv">
        <title>Sequencing and chromosome-scale assembly of the giantPleurodeles waltlgenome.</title>
        <authorList>
            <person name="Brown T."/>
            <person name="Elewa A."/>
            <person name="Iarovenko S."/>
            <person name="Subramanian E."/>
            <person name="Araus A.J."/>
            <person name="Petzold A."/>
            <person name="Susuki M."/>
            <person name="Suzuki K.-i.T."/>
            <person name="Hayashi T."/>
            <person name="Toyoda A."/>
            <person name="Oliveira C."/>
            <person name="Osipova E."/>
            <person name="Leigh N.D."/>
            <person name="Simon A."/>
            <person name="Yun M.H."/>
        </authorList>
    </citation>
    <scope>NUCLEOTIDE SEQUENCE</scope>
    <source>
        <strain evidence="2">20211129_DDA</strain>
        <tissue evidence="2">Liver</tissue>
    </source>
</reference>
<protein>
    <submittedName>
        <fullName evidence="2">Uncharacterized protein</fullName>
    </submittedName>
</protein>
<keyword evidence="3" id="KW-1185">Reference proteome</keyword>
<name>A0AAV7MJD4_PLEWA</name>
<organism evidence="2 3">
    <name type="scientific">Pleurodeles waltl</name>
    <name type="common">Iberian ribbed newt</name>
    <dbReference type="NCBI Taxonomy" id="8319"/>
    <lineage>
        <taxon>Eukaryota</taxon>
        <taxon>Metazoa</taxon>
        <taxon>Chordata</taxon>
        <taxon>Craniata</taxon>
        <taxon>Vertebrata</taxon>
        <taxon>Euteleostomi</taxon>
        <taxon>Amphibia</taxon>
        <taxon>Batrachia</taxon>
        <taxon>Caudata</taxon>
        <taxon>Salamandroidea</taxon>
        <taxon>Salamandridae</taxon>
        <taxon>Pleurodelinae</taxon>
        <taxon>Pleurodeles</taxon>
    </lineage>
</organism>
<feature type="region of interest" description="Disordered" evidence="1">
    <location>
        <begin position="1"/>
        <end position="34"/>
    </location>
</feature>
<evidence type="ECO:0000313" key="3">
    <source>
        <dbReference type="Proteomes" id="UP001066276"/>
    </source>
</evidence>